<evidence type="ECO:0000256" key="5">
    <source>
        <dbReference type="ARBA" id="ARBA00022970"/>
    </source>
</evidence>
<dbReference type="SMART" id="SM00382">
    <property type="entry name" value="AAA"/>
    <property type="match status" value="1"/>
</dbReference>
<evidence type="ECO:0000313" key="7">
    <source>
        <dbReference type="EMBL" id="GGH27973.1"/>
    </source>
</evidence>
<evidence type="ECO:0000256" key="3">
    <source>
        <dbReference type="ARBA" id="ARBA00022741"/>
    </source>
</evidence>
<dbReference type="SUPFAM" id="SSF52540">
    <property type="entry name" value="P-loop containing nucleoside triphosphate hydrolases"/>
    <property type="match status" value="1"/>
</dbReference>
<dbReference type="GO" id="GO:0016887">
    <property type="term" value="F:ATP hydrolysis activity"/>
    <property type="evidence" value="ECO:0007669"/>
    <property type="project" value="InterPro"/>
</dbReference>
<keyword evidence="8" id="KW-1185">Reference proteome</keyword>
<keyword evidence="5" id="KW-0029">Amino-acid transport</keyword>
<evidence type="ECO:0000259" key="6">
    <source>
        <dbReference type="PROSITE" id="PS50893"/>
    </source>
</evidence>
<dbReference type="EMBL" id="BMES01000002">
    <property type="protein sequence ID" value="GGH27973.1"/>
    <property type="molecule type" value="Genomic_DNA"/>
</dbReference>
<comment type="similarity">
    <text evidence="1">Belongs to the ABC transporter superfamily.</text>
</comment>
<dbReference type="AlphaFoldDB" id="A0A917IBN3"/>
<keyword evidence="3" id="KW-0547">Nucleotide-binding</keyword>
<dbReference type="InterPro" id="IPR027417">
    <property type="entry name" value="P-loop_NTPase"/>
</dbReference>
<proteinExistence type="inferred from homology"/>
<reference evidence="7" key="1">
    <citation type="journal article" date="2014" name="Int. J. Syst. Evol. Microbiol.">
        <title>Complete genome sequence of Corynebacterium casei LMG S-19264T (=DSM 44701T), isolated from a smear-ripened cheese.</title>
        <authorList>
            <consortium name="US DOE Joint Genome Institute (JGI-PGF)"/>
            <person name="Walter F."/>
            <person name="Albersmeier A."/>
            <person name="Kalinowski J."/>
            <person name="Ruckert C."/>
        </authorList>
    </citation>
    <scope>NUCLEOTIDE SEQUENCE</scope>
    <source>
        <strain evidence="7">CGMCC 1.12214</strain>
    </source>
</reference>
<name>A0A917IBN3_9HYPH</name>
<dbReference type="InterPro" id="IPR003439">
    <property type="entry name" value="ABC_transporter-like_ATP-bd"/>
</dbReference>
<dbReference type="PANTHER" id="PTHR43820:SF4">
    <property type="entry name" value="HIGH-AFFINITY BRANCHED-CHAIN AMINO ACID TRANSPORT ATP-BINDING PROTEIN LIVF"/>
    <property type="match status" value="1"/>
</dbReference>
<keyword evidence="4 7" id="KW-0067">ATP-binding</keyword>
<keyword evidence="2" id="KW-0813">Transport</keyword>
<evidence type="ECO:0000256" key="2">
    <source>
        <dbReference type="ARBA" id="ARBA00022448"/>
    </source>
</evidence>
<dbReference type="InterPro" id="IPR052156">
    <property type="entry name" value="BCAA_Transport_ATP-bd_LivF"/>
</dbReference>
<dbReference type="GO" id="GO:0005524">
    <property type="term" value="F:ATP binding"/>
    <property type="evidence" value="ECO:0007669"/>
    <property type="project" value="UniProtKB-KW"/>
</dbReference>
<dbReference type="PROSITE" id="PS50893">
    <property type="entry name" value="ABC_TRANSPORTER_2"/>
    <property type="match status" value="1"/>
</dbReference>
<comment type="caution">
    <text evidence="7">The sequence shown here is derived from an EMBL/GenBank/DDBJ whole genome shotgun (WGS) entry which is preliminary data.</text>
</comment>
<protein>
    <submittedName>
        <fullName evidence="7">ABC transporter ATP-binding protein</fullName>
    </submittedName>
</protein>
<dbReference type="CDD" id="cd03224">
    <property type="entry name" value="ABC_TM1139_LivF_branched"/>
    <property type="match status" value="1"/>
</dbReference>
<sequence length="243" mass="26079">MTLASAPGDAILETQALTARYGHVRVLAPTDIRVRTGELVAILGPNGAGKSTLLRAILGLTSTTGQVMFQGKPLPRGDAVAVSARGVVLVPEGRGIFGPMTVEENLQLGAYRLGRDKPEFERRLARVLELFPRLGERRAQLAGSMSGGEQQMLAIGRALMGDPKILLLDEPSLGLAPRITAEIFEKLATLRDEGLPILLVEQKAPAALKMATRVYVLSLGRIAASLDADQITSHEDLAQYYFT</sequence>
<evidence type="ECO:0000313" key="8">
    <source>
        <dbReference type="Proteomes" id="UP000603912"/>
    </source>
</evidence>
<organism evidence="7 8">
    <name type="scientific">Alsobacter metallidurans</name>
    <dbReference type="NCBI Taxonomy" id="340221"/>
    <lineage>
        <taxon>Bacteria</taxon>
        <taxon>Pseudomonadati</taxon>
        <taxon>Pseudomonadota</taxon>
        <taxon>Alphaproteobacteria</taxon>
        <taxon>Hyphomicrobiales</taxon>
        <taxon>Alsobacteraceae</taxon>
        <taxon>Alsobacter</taxon>
    </lineage>
</organism>
<dbReference type="Gene3D" id="3.40.50.300">
    <property type="entry name" value="P-loop containing nucleotide triphosphate hydrolases"/>
    <property type="match status" value="1"/>
</dbReference>
<evidence type="ECO:0000256" key="1">
    <source>
        <dbReference type="ARBA" id="ARBA00005417"/>
    </source>
</evidence>
<reference evidence="7" key="2">
    <citation type="submission" date="2020-09" db="EMBL/GenBank/DDBJ databases">
        <authorList>
            <person name="Sun Q."/>
            <person name="Zhou Y."/>
        </authorList>
    </citation>
    <scope>NUCLEOTIDE SEQUENCE</scope>
    <source>
        <strain evidence="7">CGMCC 1.12214</strain>
    </source>
</reference>
<dbReference type="InterPro" id="IPR003593">
    <property type="entry name" value="AAA+_ATPase"/>
</dbReference>
<dbReference type="Proteomes" id="UP000603912">
    <property type="component" value="Unassembled WGS sequence"/>
</dbReference>
<dbReference type="PANTHER" id="PTHR43820">
    <property type="entry name" value="HIGH-AFFINITY BRANCHED-CHAIN AMINO ACID TRANSPORT ATP-BINDING PROTEIN LIVF"/>
    <property type="match status" value="1"/>
</dbReference>
<feature type="domain" description="ABC transporter" evidence="6">
    <location>
        <begin position="12"/>
        <end position="242"/>
    </location>
</feature>
<dbReference type="GO" id="GO:0015807">
    <property type="term" value="P:L-amino acid transport"/>
    <property type="evidence" value="ECO:0007669"/>
    <property type="project" value="TreeGrafter"/>
</dbReference>
<evidence type="ECO:0000256" key="4">
    <source>
        <dbReference type="ARBA" id="ARBA00022840"/>
    </source>
</evidence>
<dbReference type="PROSITE" id="PS00211">
    <property type="entry name" value="ABC_TRANSPORTER_1"/>
    <property type="match status" value="1"/>
</dbReference>
<dbReference type="GO" id="GO:0015658">
    <property type="term" value="F:branched-chain amino acid transmembrane transporter activity"/>
    <property type="evidence" value="ECO:0007669"/>
    <property type="project" value="TreeGrafter"/>
</dbReference>
<accession>A0A917IBN3</accession>
<gene>
    <name evidence="7" type="ORF">GCM10007036_36890</name>
</gene>
<dbReference type="RefSeq" id="WP_188519150.1">
    <property type="nucleotide sequence ID" value="NZ_BMES01000002.1"/>
</dbReference>
<dbReference type="InterPro" id="IPR017871">
    <property type="entry name" value="ABC_transporter-like_CS"/>
</dbReference>
<dbReference type="Pfam" id="PF00005">
    <property type="entry name" value="ABC_tran"/>
    <property type="match status" value="1"/>
</dbReference>